<dbReference type="PROSITE" id="PS50137">
    <property type="entry name" value="DS_RBD"/>
    <property type="match status" value="2"/>
</dbReference>
<dbReference type="FunFam" id="1.10.1520.10:FF:000004">
    <property type="entry name" value="Endoribonuclease dicer-like 1"/>
    <property type="match status" value="1"/>
</dbReference>
<dbReference type="GO" id="GO:0005634">
    <property type="term" value="C:nucleus"/>
    <property type="evidence" value="ECO:0007669"/>
    <property type="project" value="EnsemblPlants"/>
</dbReference>
<dbReference type="GO" id="GO:0003723">
    <property type="term" value="F:RNA binding"/>
    <property type="evidence" value="ECO:0007669"/>
    <property type="project" value="UniProtKB-UniRule"/>
</dbReference>
<dbReference type="InterPro" id="IPR011907">
    <property type="entry name" value="RNase_III"/>
</dbReference>
<evidence type="ECO:0000256" key="7">
    <source>
        <dbReference type="ARBA" id="ARBA00022842"/>
    </source>
</evidence>
<dbReference type="Pfam" id="PF14709">
    <property type="entry name" value="DND1_DSRM"/>
    <property type="match status" value="1"/>
</dbReference>
<dbReference type="CDD" id="cd00593">
    <property type="entry name" value="RIBOc"/>
    <property type="match status" value="1"/>
</dbReference>
<dbReference type="AlphaFoldDB" id="A0AA86VUF9"/>
<gene>
    <name evidence="12" type="ORF">AYBTSS11_LOCUS23425</name>
</gene>
<evidence type="ECO:0000313" key="12">
    <source>
        <dbReference type="EMBL" id="CAJ1971424.1"/>
    </source>
</evidence>
<name>A0AA86VUF9_9FABA</name>
<evidence type="ECO:0000313" key="13">
    <source>
        <dbReference type="Proteomes" id="UP001189624"/>
    </source>
</evidence>
<feature type="domain" description="DRBM" evidence="10">
    <location>
        <begin position="176"/>
        <end position="239"/>
    </location>
</feature>
<proteinExistence type="inferred from homology"/>
<dbReference type="GO" id="GO:0006364">
    <property type="term" value="P:rRNA processing"/>
    <property type="evidence" value="ECO:0007669"/>
    <property type="project" value="InterPro"/>
</dbReference>
<keyword evidence="5" id="KW-0255">Endonuclease</keyword>
<evidence type="ECO:0000259" key="10">
    <source>
        <dbReference type="PROSITE" id="PS50137"/>
    </source>
</evidence>
<reference evidence="12" key="1">
    <citation type="submission" date="2023-10" db="EMBL/GenBank/DDBJ databases">
        <authorList>
            <person name="Domelevo Entfellner J.-B."/>
        </authorList>
    </citation>
    <scope>NUCLEOTIDE SEQUENCE</scope>
</reference>
<protein>
    <submittedName>
        <fullName evidence="12">Uncharacterized protein</fullName>
    </submittedName>
</protein>
<accession>A0AA86VUF9</accession>
<dbReference type="SMART" id="SM00358">
    <property type="entry name" value="DSRM"/>
    <property type="match status" value="2"/>
</dbReference>
<dbReference type="GO" id="GO:0005737">
    <property type="term" value="C:cytoplasm"/>
    <property type="evidence" value="ECO:0007669"/>
    <property type="project" value="EnsemblPlants"/>
</dbReference>
<dbReference type="Pfam" id="PF00035">
    <property type="entry name" value="dsrm"/>
    <property type="match status" value="1"/>
</dbReference>
<comment type="cofactor">
    <cofactor evidence="2">
        <name>Mg(2+)</name>
        <dbReference type="ChEBI" id="CHEBI:18420"/>
    </cofactor>
</comment>
<dbReference type="InterPro" id="IPR036389">
    <property type="entry name" value="RNase_III_sf"/>
</dbReference>
<dbReference type="PANTHER" id="PTHR14950:SF49">
    <property type="entry name" value="RIBONUCLEASE 3-LIKE PROTEIN 2-RELATED"/>
    <property type="match status" value="1"/>
</dbReference>
<dbReference type="GO" id="GO:0046872">
    <property type="term" value="F:metal ion binding"/>
    <property type="evidence" value="ECO:0007669"/>
    <property type="project" value="UniProtKB-KW"/>
</dbReference>
<keyword evidence="6" id="KW-0378">Hydrolase</keyword>
<dbReference type="Gene3D" id="1.10.1520.10">
    <property type="entry name" value="Ribonuclease III domain"/>
    <property type="match status" value="1"/>
</dbReference>
<evidence type="ECO:0000256" key="9">
    <source>
        <dbReference type="PROSITE-ProRule" id="PRU00266"/>
    </source>
</evidence>
<evidence type="ECO:0000256" key="6">
    <source>
        <dbReference type="ARBA" id="ARBA00022801"/>
    </source>
</evidence>
<organism evidence="12 13">
    <name type="scientific">Sphenostylis stenocarpa</name>
    <dbReference type="NCBI Taxonomy" id="92480"/>
    <lineage>
        <taxon>Eukaryota</taxon>
        <taxon>Viridiplantae</taxon>
        <taxon>Streptophyta</taxon>
        <taxon>Embryophyta</taxon>
        <taxon>Tracheophyta</taxon>
        <taxon>Spermatophyta</taxon>
        <taxon>Magnoliopsida</taxon>
        <taxon>eudicotyledons</taxon>
        <taxon>Gunneridae</taxon>
        <taxon>Pentapetalae</taxon>
        <taxon>rosids</taxon>
        <taxon>fabids</taxon>
        <taxon>Fabales</taxon>
        <taxon>Fabaceae</taxon>
        <taxon>Papilionoideae</taxon>
        <taxon>50 kb inversion clade</taxon>
        <taxon>NPAAA clade</taxon>
        <taxon>indigoferoid/millettioid clade</taxon>
        <taxon>Phaseoleae</taxon>
        <taxon>Sphenostylis</taxon>
    </lineage>
</organism>
<dbReference type="SMART" id="SM00535">
    <property type="entry name" value="RIBOc"/>
    <property type="match status" value="1"/>
</dbReference>
<evidence type="ECO:0000256" key="2">
    <source>
        <dbReference type="ARBA" id="ARBA00001946"/>
    </source>
</evidence>
<dbReference type="Gramene" id="rna-AYBTSS11_LOCUS23425">
    <property type="protein sequence ID" value="CAJ1971424.1"/>
    <property type="gene ID" value="gene-AYBTSS11_LOCUS23425"/>
</dbReference>
<keyword evidence="3" id="KW-0540">Nuclease</keyword>
<dbReference type="InterPro" id="IPR014720">
    <property type="entry name" value="dsRBD_dom"/>
</dbReference>
<dbReference type="EMBL" id="OY731405">
    <property type="protein sequence ID" value="CAJ1971424.1"/>
    <property type="molecule type" value="Genomic_DNA"/>
</dbReference>
<dbReference type="InterPro" id="IPR000999">
    <property type="entry name" value="RNase_III_dom"/>
</dbReference>
<feature type="domain" description="DRBM" evidence="10">
    <location>
        <begin position="269"/>
        <end position="344"/>
    </location>
</feature>
<keyword evidence="13" id="KW-1185">Reference proteome</keyword>
<dbReference type="Pfam" id="PF00636">
    <property type="entry name" value="Ribonuclease_3"/>
    <property type="match status" value="1"/>
</dbReference>
<evidence type="ECO:0000256" key="5">
    <source>
        <dbReference type="ARBA" id="ARBA00022759"/>
    </source>
</evidence>
<dbReference type="GO" id="GO:0030422">
    <property type="term" value="P:siRNA processing"/>
    <property type="evidence" value="ECO:0007669"/>
    <property type="project" value="TreeGrafter"/>
</dbReference>
<dbReference type="Gene3D" id="3.30.160.20">
    <property type="match status" value="2"/>
</dbReference>
<keyword evidence="4" id="KW-0479">Metal-binding</keyword>
<evidence type="ECO:0000256" key="1">
    <source>
        <dbReference type="ARBA" id="ARBA00001936"/>
    </source>
</evidence>
<feature type="domain" description="RNase III" evidence="11">
    <location>
        <begin position="5"/>
        <end position="148"/>
    </location>
</feature>
<keyword evidence="7" id="KW-0460">Magnesium</keyword>
<dbReference type="GO" id="GO:0004525">
    <property type="term" value="F:ribonuclease III activity"/>
    <property type="evidence" value="ECO:0007669"/>
    <property type="project" value="EnsemblPlants"/>
</dbReference>
<dbReference type="PANTHER" id="PTHR14950">
    <property type="entry name" value="DICER-RELATED"/>
    <property type="match status" value="1"/>
</dbReference>
<dbReference type="PROSITE" id="PS50142">
    <property type="entry name" value="RNASE_3_2"/>
    <property type="match status" value="1"/>
</dbReference>
<dbReference type="SUPFAM" id="SSF54768">
    <property type="entry name" value="dsRNA-binding domain-like"/>
    <property type="match status" value="2"/>
</dbReference>
<evidence type="ECO:0000259" key="11">
    <source>
        <dbReference type="PROSITE" id="PS50142"/>
    </source>
</evidence>
<keyword evidence="8 9" id="KW-0694">RNA-binding</keyword>
<dbReference type="Proteomes" id="UP001189624">
    <property type="component" value="Chromosome 8"/>
</dbReference>
<dbReference type="HAMAP" id="MF_00104">
    <property type="entry name" value="RNase_III"/>
    <property type="match status" value="1"/>
</dbReference>
<evidence type="ECO:0000256" key="4">
    <source>
        <dbReference type="ARBA" id="ARBA00022723"/>
    </source>
</evidence>
<evidence type="ECO:0000256" key="3">
    <source>
        <dbReference type="ARBA" id="ARBA00022722"/>
    </source>
</evidence>
<sequence>MEESVHVTERILGYKFNNRKLLEEALTHSSFTEGVSYERLEFIGDPILSLAISNYLFLAYPHLHPGHLSLLRAANISTEKLARVAVRHGLYRFIRHSAPPLMDQIERFANAVALENQAIVVYGGSVKAPKVLADIVESIAGAIYVDLGYDLEELWRRFRGILEPIVTPGDLEQQPQPVTALFEICQKRGKDVDIKQVRKGAESVASVFVDGQFIASASSVQKDLAKLEAAKIALDRLAYVVPPNSMKPSGSNMQLSFCPDKDGTMIIEAAKHRLHEFCENKKWPKPVYRIEKDSGPSHEKRFVCAVEITTEEEEQILQMSGDEKSRVKDAENSAASLMLMALLGAS</sequence>
<evidence type="ECO:0000256" key="8">
    <source>
        <dbReference type="ARBA" id="ARBA00022884"/>
    </source>
</evidence>
<dbReference type="SUPFAM" id="SSF69065">
    <property type="entry name" value="RNase III domain-like"/>
    <property type="match status" value="1"/>
</dbReference>
<comment type="cofactor">
    <cofactor evidence="1">
        <name>Mn(2+)</name>
        <dbReference type="ChEBI" id="CHEBI:29035"/>
    </cofactor>
</comment>